<dbReference type="Proteomes" id="UP000663671">
    <property type="component" value="Chromosome 2"/>
</dbReference>
<accession>A0A8A1M4W1</accession>
<reference evidence="1" key="1">
    <citation type="submission" date="2021-01" db="EMBL/GenBank/DDBJ databases">
        <title>Chromosome-level genome assembly of a human fungal pathogen reveals clustering of transcriptionally co-regulated genes.</title>
        <authorList>
            <person name="Voorhies M."/>
            <person name="Cohen S."/>
            <person name="Shea T.P."/>
            <person name="Petrus S."/>
            <person name="Munoz J.F."/>
            <person name="Poplawski S."/>
            <person name="Goldman W.E."/>
            <person name="Michael T."/>
            <person name="Cuomo C.A."/>
            <person name="Sil A."/>
            <person name="Beyhan S."/>
        </authorList>
    </citation>
    <scope>NUCLEOTIDE SEQUENCE</scope>
    <source>
        <strain evidence="1">WU24</strain>
    </source>
</reference>
<protein>
    <submittedName>
        <fullName evidence="1">Uncharacterized protein</fullName>
    </submittedName>
</protein>
<evidence type="ECO:0000313" key="1">
    <source>
        <dbReference type="EMBL" id="QSS59237.1"/>
    </source>
</evidence>
<dbReference type="VEuPathDB" id="FungiDB:I7I51_08670"/>
<gene>
    <name evidence="1" type="ORF">I7I51_08670</name>
</gene>
<name>A0A8A1M4W1_AJECA</name>
<dbReference type="AlphaFoldDB" id="A0A8A1M4W1"/>
<dbReference type="EMBL" id="CP069109">
    <property type="protein sequence ID" value="QSS59237.1"/>
    <property type="molecule type" value="Genomic_DNA"/>
</dbReference>
<sequence length="108" mass="11901">MVWQALNPQVAAQAIVVKYSGRHKVPNRRLEHRQRLADEDSMGIHLVVRQHPLSHAVMVVEPNTATTILEANARLIIPLVSNVGIKQIWQGAENPQNGKMASGLKAGE</sequence>
<proteinExistence type="predicted"/>
<evidence type="ECO:0000313" key="2">
    <source>
        <dbReference type="Proteomes" id="UP000663671"/>
    </source>
</evidence>
<organism evidence="1 2">
    <name type="scientific">Ajellomyces capsulatus</name>
    <name type="common">Darling's disease fungus</name>
    <name type="synonym">Histoplasma capsulatum</name>
    <dbReference type="NCBI Taxonomy" id="5037"/>
    <lineage>
        <taxon>Eukaryota</taxon>
        <taxon>Fungi</taxon>
        <taxon>Dikarya</taxon>
        <taxon>Ascomycota</taxon>
        <taxon>Pezizomycotina</taxon>
        <taxon>Eurotiomycetes</taxon>
        <taxon>Eurotiomycetidae</taxon>
        <taxon>Onygenales</taxon>
        <taxon>Ajellomycetaceae</taxon>
        <taxon>Histoplasma</taxon>
    </lineage>
</organism>